<keyword evidence="12 18" id="KW-0408">Iron</keyword>
<evidence type="ECO:0000256" key="2">
    <source>
        <dbReference type="ARBA" id="ARBA00002322"/>
    </source>
</evidence>
<feature type="binding site" evidence="18">
    <location>
        <position position="170"/>
    </location>
    <ligand>
        <name>Ca(2+)</name>
        <dbReference type="ChEBI" id="CHEBI:29108"/>
        <label>1</label>
    </ligand>
</feature>
<dbReference type="PRINTS" id="PR00458">
    <property type="entry name" value="PEROXIDASE"/>
</dbReference>
<feature type="binding site" evidence="18">
    <location>
        <position position="347"/>
    </location>
    <ligand>
        <name>Ca(2+)</name>
        <dbReference type="ChEBI" id="CHEBI:29108"/>
        <label>2</label>
    </ligand>
</feature>
<evidence type="ECO:0000256" key="20">
    <source>
        <dbReference type="PIRSR" id="PIRSR600823-5"/>
    </source>
</evidence>
<evidence type="ECO:0000256" key="18">
    <source>
        <dbReference type="PIRSR" id="PIRSR600823-3"/>
    </source>
</evidence>
<comment type="cofactor">
    <cofactor evidence="18 21">
        <name>heme b</name>
        <dbReference type="ChEBI" id="CHEBI:60344"/>
    </cofactor>
    <text evidence="18 21">Binds 1 heme b (iron(II)-protoporphyrin IX) group per subunit.</text>
</comment>
<evidence type="ECO:0000256" key="9">
    <source>
        <dbReference type="ARBA" id="ARBA00022729"/>
    </source>
</evidence>
<dbReference type="FunFam" id="1.10.520.10:FF:000009">
    <property type="entry name" value="Peroxidase"/>
    <property type="match status" value="1"/>
</dbReference>
<evidence type="ECO:0000256" key="4">
    <source>
        <dbReference type="ARBA" id="ARBA00012313"/>
    </source>
</evidence>
<comment type="similarity">
    <text evidence="3">Belongs to the peroxidase family. Ascorbate peroxidase subfamily.</text>
</comment>
<dbReference type="InterPro" id="IPR010255">
    <property type="entry name" value="Haem_peroxidase_sf"/>
</dbReference>
<accession>A0AAV3QXZ5</accession>
<dbReference type="PANTHER" id="PTHR31388:SF264">
    <property type="entry name" value="PEROXIDASE 59"/>
    <property type="match status" value="1"/>
</dbReference>
<feature type="chain" id="PRO_5043096284" description="Peroxidase" evidence="21">
    <location>
        <begin position="23"/>
        <end position="419"/>
    </location>
</feature>
<evidence type="ECO:0000256" key="1">
    <source>
        <dbReference type="ARBA" id="ARBA00000189"/>
    </source>
</evidence>
<evidence type="ECO:0000256" key="11">
    <source>
        <dbReference type="ARBA" id="ARBA00023002"/>
    </source>
</evidence>
<dbReference type="GO" id="GO:0042744">
    <property type="term" value="P:hydrogen peroxide catabolic process"/>
    <property type="evidence" value="ECO:0007669"/>
    <property type="project" value="UniProtKB-KW"/>
</dbReference>
<keyword evidence="13 20" id="KW-1015">Disulfide bond</keyword>
<comment type="cofactor">
    <cofactor evidence="18 21">
        <name>Ca(2+)</name>
        <dbReference type="ChEBI" id="CHEBI:29108"/>
    </cofactor>
    <text evidence="18 21">Binds 2 calcium ions per subunit.</text>
</comment>
<evidence type="ECO:0000256" key="14">
    <source>
        <dbReference type="ARBA" id="ARBA00023180"/>
    </source>
</evidence>
<dbReference type="PANTHER" id="PTHR31388">
    <property type="entry name" value="PEROXIDASE 72-RELATED"/>
    <property type="match status" value="1"/>
</dbReference>
<feature type="binding site" description="axial binding residue" evidence="18">
    <location>
        <position position="294"/>
    </location>
    <ligand>
        <name>heme b</name>
        <dbReference type="ChEBI" id="CHEBI:60344"/>
    </ligand>
    <ligandPart>
        <name>Fe</name>
        <dbReference type="ChEBI" id="CHEBI:18248"/>
    </ligandPart>
</feature>
<reference evidence="24 25" key="1">
    <citation type="submission" date="2024-01" db="EMBL/GenBank/DDBJ databases">
        <title>The complete chloroplast genome sequence of Lithospermum erythrorhizon: insights into the phylogenetic relationship among Boraginaceae species and the maternal lineages of purple gromwells.</title>
        <authorList>
            <person name="Okada T."/>
            <person name="Watanabe K."/>
        </authorList>
    </citation>
    <scope>NUCLEOTIDE SEQUENCE [LARGE SCALE GENOMIC DNA]</scope>
</reference>
<dbReference type="PROSITE" id="PS50873">
    <property type="entry name" value="PEROXIDASE_4"/>
    <property type="match status" value="1"/>
</dbReference>
<evidence type="ECO:0000256" key="8">
    <source>
        <dbReference type="ARBA" id="ARBA00022723"/>
    </source>
</evidence>
<keyword evidence="9 21" id="KW-0732">Signal</keyword>
<gene>
    <name evidence="24" type="ORF">LIER_23548</name>
</gene>
<keyword evidence="5 21" id="KW-0964">Secreted</keyword>
<feature type="disulfide bond" evidence="20">
    <location>
        <begin position="301"/>
        <end position="329"/>
    </location>
</feature>
<keyword evidence="25" id="KW-1185">Reference proteome</keyword>
<keyword evidence="14" id="KW-0325">Glycoprotein</keyword>
<dbReference type="Gene3D" id="1.10.520.10">
    <property type="match status" value="1"/>
</dbReference>
<evidence type="ECO:0000256" key="5">
    <source>
        <dbReference type="ARBA" id="ARBA00022525"/>
    </source>
</evidence>
<keyword evidence="7 21" id="KW-0349">Heme</keyword>
<dbReference type="InterPro" id="IPR019793">
    <property type="entry name" value="Peroxidases_heam-ligand_BS"/>
</dbReference>
<feature type="compositionally biased region" description="Basic and acidic residues" evidence="22">
    <location>
        <begin position="50"/>
        <end position="60"/>
    </location>
</feature>
<comment type="subcellular location">
    <subcellularLocation>
        <location evidence="21">Secreted</location>
    </subcellularLocation>
</comment>
<comment type="caution">
    <text evidence="24">The sequence shown here is derived from an EMBL/GenBank/DDBJ whole genome shotgun (WGS) entry which is preliminary data.</text>
</comment>
<dbReference type="GO" id="GO:0005576">
    <property type="term" value="C:extracellular region"/>
    <property type="evidence" value="ECO:0007669"/>
    <property type="project" value="UniProtKB-SubCell"/>
</dbReference>
<feature type="binding site" evidence="18">
    <location>
        <position position="167"/>
    </location>
    <ligand>
        <name>Ca(2+)</name>
        <dbReference type="ChEBI" id="CHEBI:29108"/>
        <label>1</label>
    </ligand>
</feature>
<evidence type="ECO:0000256" key="16">
    <source>
        <dbReference type="PIRSR" id="PIRSR600823-1"/>
    </source>
</evidence>
<feature type="site" description="Transition state stabilizer" evidence="19">
    <location>
        <position position="162"/>
    </location>
</feature>
<comment type="similarity">
    <text evidence="21">Belongs to the peroxidase family. Classical plant (class III) peroxidase subfamily.</text>
</comment>
<feature type="binding site" evidence="18">
    <location>
        <position position="176"/>
    </location>
    <ligand>
        <name>Ca(2+)</name>
        <dbReference type="ChEBI" id="CHEBI:29108"/>
        <label>1</label>
    </ligand>
</feature>
<feature type="signal peptide" evidence="21">
    <location>
        <begin position="1"/>
        <end position="22"/>
    </location>
</feature>
<dbReference type="AlphaFoldDB" id="A0AAV3QXZ5"/>
<evidence type="ECO:0000256" key="10">
    <source>
        <dbReference type="ARBA" id="ARBA00022837"/>
    </source>
</evidence>
<dbReference type="GO" id="GO:0140825">
    <property type="term" value="F:lactoperoxidase activity"/>
    <property type="evidence" value="ECO:0007669"/>
    <property type="project" value="UniProtKB-EC"/>
</dbReference>
<feature type="binding site" evidence="17">
    <location>
        <position position="264"/>
    </location>
    <ligand>
        <name>substrate</name>
    </ligand>
</feature>
<keyword evidence="10 18" id="KW-0106">Calcium</keyword>
<feature type="binding site" evidence="18">
    <location>
        <position position="339"/>
    </location>
    <ligand>
        <name>Ca(2+)</name>
        <dbReference type="ChEBI" id="CHEBI:29108"/>
        <label>2</label>
    </ligand>
</feature>
<dbReference type="GO" id="GO:0020037">
    <property type="term" value="F:heme binding"/>
    <property type="evidence" value="ECO:0007669"/>
    <property type="project" value="UniProtKB-UniRule"/>
</dbReference>
<dbReference type="Proteomes" id="UP001454036">
    <property type="component" value="Unassembled WGS sequence"/>
</dbReference>
<sequence length="419" mass="46203">MALRVRIVAVIFILCTISPLLASAYSNVQGKEPTRDANARAEDDFAQETGVKHKNDKPAEEATDVDFPRQGGYAQDENQKNGQDHYEGIENLNPFYNGGGEEQGQEQPALKLVEEPIQEAETPVGLKFNFYQKSCPAAAGIIKKVLQDVSGQDAGIRASLVRLYSHDCFVQGCDASILLDQNPNGEPTEKTAGANGQFIRGTEIIDQMKAEIEKACPGVVSCADILTLATRDALVASGIPNFEIPLGRRDGLTSIKNKAEHDLPIPTDNVNNMIELFKRKGLNEEDLATLIGAHSIGEAHCASFGYRTQNPEKIKEMNPKTPLDINHMCWNNMATLPIDSASHFQMDSLYYKGLMDKTGILESDQMIALDPRTTNYVQQYAQDQNGWHQKFTASLIKMSKIEVLTGNAGQIRKQCRFVN</sequence>
<feature type="disulfide bond" evidence="20">
    <location>
        <begin position="222"/>
        <end position="415"/>
    </location>
</feature>
<evidence type="ECO:0000256" key="13">
    <source>
        <dbReference type="ARBA" id="ARBA00023157"/>
    </source>
</evidence>
<evidence type="ECO:0000256" key="22">
    <source>
        <dbReference type="SAM" id="MobiDB-lite"/>
    </source>
</evidence>
<dbReference type="PROSITE" id="PS00435">
    <property type="entry name" value="PEROXIDASE_1"/>
    <property type="match status" value="1"/>
</dbReference>
<dbReference type="InterPro" id="IPR000823">
    <property type="entry name" value="Peroxidase_pln"/>
</dbReference>
<feature type="disulfide bond" evidence="20">
    <location>
        <begin position="168"/>
        <end position="173"/>
    </location>
</feature>
<dbReference type="EMBL" id="BAABME010006663">
    <property type="protein sequence ID" value="GAA0168964.1"/>
    <property type="molecule type" value="Genomic_DNA"/>
</dbReference>
<evidence type="ECO:0000256" key="6">
    <source>
        <dbReference type="ARBA" id="ARBA00022559"/>
    </source>
</evidence>
<evidence type="ECO:0000259" key="23">
    <source>
        <dbReference type="PROSITE" id="PS50873"/>
    </source>
</evidence>
<keyword evidence="11 21" id="KW-0560">Oxidoreductase</keyword>
<feature type="active site" description="Proton acceptor" evidence="16">
    <location>
        <position position="166"/>
    </location>
</feature>
<proteinExistence type="inferred from homology"/>
<dbReference type="GO" id="GO:0046872">
    <property type="term" value="F:metal ion binding"/>
    <property type="evidence" value="ECO:0007669"/>
    <property type="project" value="UniProtKB-UniRule"/>
</dbReference>
<dbReference type="InterPro" id="IPR033905">
    <property type="entry name" value="Secretory_peroxidase"/>
</dbReference>
<dbReference type="PRINTS" id="PR00461">
    <property type="entry name" value="PLPEROXIDASE"/>
</dbReference>
<evidence type="ECO:0000256" key="12">
    <source>
        <dbReference type="ARBA" id="ARBA00023004"/>
    </source>
</evidence>
<evidence type="ECO:0000313" key="25">
    <source>
        <dbReference type="Proteomes" id="UP001454036"/>
    </source>
</evidence>
<evidence type="ECO:0000256" key="15">
    <source>
        <dbReference type="ARBA" id="ARBA00023324"/>
    </source>
</evidence>
<feature type="compositionally biased region" description="Basic and acidic residues" evidence="22">
    <location>
        <begin position="77"/>
        <end position="88"/>
    </location>
</feature>
<feature type="binding site" evidence="18">
    <location>
        <position position="189"/>
    </location>
    <ligand>
        <name>Ca(2+)</name>
        <dbReference type="ChEBI" id="CHEBI:29108"/>
        <label>1</label>
    </ligand>
</feature>
<comment type="function">
    <text evidence="2">Removal of H(2)O(2), oxidation of toxic reductants, biosynthesis and degradation of lignin, suberization, auxin catabolism, response to environmental stresses such as wounding, pathogen attack and oxidative stress. These functions might be dependent on each isozyme/isoform in each plant tissue.</text>
</comment>
<feature type="binding site" evidence="18">
    <location>
        <position position="174"/>
    </location>
    <ligand>
        <name>Ca(2+)</name>
        <dbReference type="ChEBI" id="CHEBI:29108"/>
        <label>1</label>
    </ligand>
</feature>
<feature type="disulfide bond" evidence="20">
    <location>
        <begin position="135"/>
        <end position="216"/>
    </location>
</feature>
<dbReference type="GO" id="GO:0006979">
    <property type="term" value="P:response to oxidative stress"/>
    <property type="evidence" value="ECO:0007669"/>
    <property type="project" value="UniProtKB-UniRule"/>
</dbReference>
<feature type="region of interest" description="Disordered" evidence="22">
    <location>
        <begin position="47"/>
        <end position="107"/>
    </location>
</feature>
<dbReference type="InterPro" id="IPR002016">
    <property type="entry name" value="Haem_peroxidase"/>
</dbReference>
<comment type="catalytic activity">
    <reaction evidence="1 21">
        <text>2 a phenolic donor + H2O2 = 2 a phenolic radical donor + 2 H2O</text>
        <dbReference type="Rhea" id="RHEA:56136"/>
        <dbReference type="ChEBI" id="CHEBI:15377"/>
        <dbReference type="ChEBI" id="CHEBI:16240"/>
        <dbReference type="ChEBI" id="CHEBI:139520"/>
        <dbReference type="ChEBI" id="CHEBI:139521"/>
        <dbReference type="EC" id="1.11.1.7"/>
    </reaction>
</comment>
<dbReference type="Pfam" id="PF00141">
    <property type="entry name" value="peroxidase"/>
    <property type="match status" value="1"/>
</dbReference>
<evidence type="ECO:0000256" key="19">
    <source>
        <dbReference type="PIRSR" id="PIRSR600823-4"/>
    </source>
</evidence>
<feature type="domain" description="Plant heme peroxidase family profile" evidence="23">
    <location>
        <begin position="125"/>
        <end position="419"/>
    </location>
</feature>
<keyword evidence="15 21" id="KW-0376">Hydrogen peroxide</keyword>
<dbReference type="EC" id="1.11.1.7" evidence="4 21"/>
<dbReference type="SUPFAM" id="SSF48113">
    <property type="entry name" value="Heme-dependent peroxidases"/>
    <property type="match status" value="1"/>
</dbReference>
<protein>
    <recommendedName>
        <fullName evidence="4 21">Peroxidase</fullName>
        <ecNumber evidence="4 21">1.11.1.7</ecNumber>
    </recommendedName>
</protein>
<keyword evidence="6 21" id="KW-0575">Peroxidase</keyword>
<evidence type="ECO:0000256" key="17">
    <source>
        <dbReference type="PIRSR" id="PIRSR600823-2"/>
    </source>
</evidence>
<feature type="binding site" evidence="18">
    <location>
        <position position="172"/>
    </location>
    <ligand>
        <name>Ca(2+)</name>
        <dbReference type="ChEBI" id="CHEBI:29108"/>
        <label>1</label>
    </ligand>
</feature>
<evidence type="ECO:0000256" key="3">
    <source>
        <dbReference type="ARBA" id="ARBA00006873"/>
    </source>
</evidence>
<dbReference type="FunFam" id="1.10.420.10:FF:000001">
    <property type="entry name" value="Peroxidase"/>
    <property type="match status" value="1"/>
</dbReference>
<name>A0AAV3QXZ5_LITER</name>
<evidence type="ECO:0000313" key="24">
    <source>
        <dbReference type="EMBL" id="GAA0168964.1"/>
    </source>
</evidence>
<organism evidence="24 25">
    <name type="scientific">Lithospermum erythrorhizon</name>
    <name type="common">Purple gromwell</name>
    <name type="synonym">Lithospermum officinale var. erythrorhizon</name>
    <dbReference type="NCBI Taxonomy" id="34254"/>
    <lineage>
        <taxon>Eukaryota</taxon>
        <taxon>Viridiplantae</taxon>
        <taxon>Streptophyta</taxon>
        <taxon>Embryophyta</taxon>
        <taxon>Tracheophyta</taxon>
        <taxon>Spermatophyta</taxon>
        <taxon>Magnoliopsida</taxon>
        <taxon>eudicotyledons</taxon>
        <taxon>Gunneridae</taxon>
        <taxon>Pentapetalae</taxon>
        <taxon>asterids</taxon>
        <taxon>lamiids</taxon>
        <taxon>Boraginales</taxon>
        <taxon>Boraginaceae</taxon>
        <taxon>Boraginoideae</taxon>
        <taxon>Lithospermeae</taxon>
        <taxon>Lithospermum</taxon>
    </lineage>
</organism>
<dbReference type="CDD" id="cd00693">
    <property type="entry name" value="secretory_peroxidase"/>
    <property type="match status" value="1"/>
</dbReference>
<evidence type="ECO:0000256" key="7">
    <source>
        <dbReference type="ARBA" id="ARBA00022617"/>
    </source>
</evidence>
<keyword evidence="8 18" id="KW-0479">Metal-binding</keyword>
<evidence type="ECO:0000256" key="21">
    <source>
        <dbReference type="RuleBase" id="RU362060"/>
    </source>
</evidence>
<dbReference type="Gene3D" id="1.10.420.10">
    <property type="entry name" value="Peroxidase, domain 2"/>
    <property type="match status" value="1"/>
</dbReference>